<dbReference type="SMART" id="SM00387">
    <property type="entry name" value="HATPase_c"/>
    <property type="match status" value="1"/>
</dbReference>
<dbReference type="PRINTS" id="PR00344">
    <property type="entry name" value="BCTRLSENSOR"/>
</dbReference>
<keyword evidence="9" id="KW-1185">Reference proteome</keyword>
<keyword evidence="8" id="KW-0547">Nucleotide-binding</keyword>
<comment type="caution">
    <text evidence="8">The sequence shown here is derived from an EMBL/GenBank/DDBJ whole genome shotgun (WGS) entry which is preliminary data.</text>
</comment>
<dbReference type="EC" id="2.7.13.3" evidence="2"/>
<dbReference type="CDD" id="cd16922">
    <property type="entry name" value="HATPase_EvgS-ArcB-TorS-like"/>
    <property type="match status" value="1"/>
</dbReference>
<dbReference type="SMART" id="SM00065">
    <property type="entry name" value="GAF"/>
    <property type="match status" value="1"/>
</dbReference>
<evidence type="ECO:0000256" key="2">
    <source>
        <dbReference type="ARBA" id="ARBA00012438"/>
    </source>
</evidence>
<evidence type="ECO:0000259" key="6">
    <source>
        <dbReference type="PROSITE" id="PS50112"/>
    </source>
</evidence>
<dbReference type="CDD" id="cd00082">
    <property type="entry name" value="HisKA"/>
    <property type="match status" value="1"/>
</dbReference>
<dbReference type="SMART" id="SM00091">
    <property type="entry name" value="PAS"/>
    <property type="match status" value="2"/>
</dbReference>
<feature type="domain" description="PAS" evidence="6">
    <location>
        <begin position="416"/>
        <end position="489"/>
    </location>
</feature>
<dbReference type="InterPro" id="IPR000700">
    <property type="entry name" value="PAS-assoc_C"/>
</dbReference>
<gene>
    <name evidence="8" type="ORF">ACFSQ3_08430</name>
</gene>
<dbReference type="Gene3D" id="2.10.70.100">
    <property type="match status" value="1"/>
</dbReference>
<evidence type="ECO:0000256" key="3">
    <source>
        <dbReference type="ARBA" id="ARBA00022553"/>
    </source>
</evidence>
<dbReference type="SMART" id="SM00388">
    <property type="entry name" value="HisKA"/>
    <property type="match status" value="1"/>
</dbReference>
<dbReference type="InterPro" id="IPR013655">
    <property type="entry name" value="PAS_fold_3"/>
</dbReference>
<comment type="catalytic activity">
    <reaction evidence="1">
        <text>ATP + protein L-histidine = ADP + protein N-phospho-L-histidine.</text>
        <dbReference type="EC" id="2.7.13.3"/>
    </reaction>
</comment>
<dbReference type="Proteomes" id="UP001597393">
    <property type="component" value="Unassembled WGS sequence"/>
</dbReference>
<dbReference type="CDD" id="cd00130">
    <property type="entry name" value="PAS"/>
    <property type="match status" value="1"/>
</dbReference>
<dbReference type="RefSeq" id="WP_380869105.1">
    <property type="nucleotide sequence ID" value="NZ_JBHUMA010000006.1"/>
</dbReference>
<dbReference type="InterPro" id="IPR035965">
    <property type="entry name" value="PAS-like_dom_sf"/>
</dbReference>
<dbReference type="Pfam" id="PF08448">
    <property type="entry name" value="PAS_4"/>
    <property type="match status" value="1"/>
</dbReference>
<protein>
    <recommendedName>
        <fullName evidence="2">histidine kinase</fullName>
        <ecNumber evidence="2">2.7.13.3</ecNumber>
    </recommendedName>
</protein>
<dbReference type="Gene3D" id="3.30.450.20">
    <property type="entry name" value="PAS domain"/>
    <property type="match status" value="3"/>
</dbReference>
<dbReference type="InterPro" id="IPR003661">
    <property type="entry name" value="HisK_dim/P_dom"/>
</dbReference>
<dbReference type="Gene3D" id="3.30.450.40">
    <property type="match status" value="1"/>
</dbReference>
<dbReference type="InterPro" id="IPR005467">
    <property type="entry name" value="His_kinase_dom"/>
</dbReference>
<evidence type="ECO:0000256" key="1">
    <source>
        <dbReference type="ARBA" id="ARBA00000085"/>
    </source>
</evidence>
<dbReference type="PROSITE" id="PS50109">
    <property type="entry name" value="HIS_KIN"/>
    <property type="match status" value="1"/>
</dbReference>
<name>A0ABW5NIW6_9SPHI</name>
<dbReference type="InterPro" id="IPR004358">
    <property type="entry name" value="Sig_transdc_His_kin-like_C"/>
</dbReference>
<dbReference type="GO" id="GO:0005524">
    <property type="term" value="F:ATP binding"/>
    <property type="evidence" value="ECO:0007669"/>
    <property type="project" value="UniProtKB-KW"/>
</dbReference>
<dbReference type="Pfam" id="PF02518">
    <property type="entry name" value="HATPase_c"/>
    <property type="match status" value="1"/>
</dbReference>
<dbReference type="PROSITE" id="PS50113">
    <property type="entry name" value="PAC"/>
    <property type="match status" value="1"/>
</dbReference>
<dbReference type="SUPFAM" id="SSF55781">
    <property type="entry name" value="GAF domain-like"/>
    <property type="match status" value="1"/>
</dbReference>
<feature type="domain" description="Histidine kinase" evidence="5">
    <location>
        <begin position="559"/>
        <end position="780"/>
    </location>
</feature>
<keyword evidence="3" id="KW-0597">Phosphoprotein</keyword>
<feature type="domain" description="PAC" evidence="7">
    <location>
        <begin position="364"/>
        <end position="415"/>
    </location>
</feature>
<dbReference type="InterPro" id="IPR003594">
    <property type="entry name" value="HATPase_dom"/>
</dbReference>
<dbReference type="PROSITE" id="PS50112">
    <property type="entry name" value="PAS"/>
    <property type="match status" value="1"/>
</dbReference>
<dbReference type="PANTHER" id="PTHR45339">
    <property type="entry name" value="HYBRID SIGNAL TRANSDUCTION HISTIDINE KINASE J"/>
    <property type="match status" value="1"/>
</dbReference>
<dbReference type="InterPro" id="IPR003018">
    <property type="entry name" value="GAF"/>
</dbReference>
<dbReference type="SUPFAM" id="SSF55785">
    <property type="entry name" value="PYP-like sensor domain (PAS domain)"/>
    <property type="match status" value="3"/>
</dbReference>
<evidence type="ECO:0000256" key="4">
    <source>
        <dbReference type="ARBA" id="ARBA00023012"/>
    </source>
</evidence>
<dbReference type="SUPFAM" id="SSF55874">
    <property type="entry name" value="ATPase domain of HSP90 chaperone/DNA topoisomerase II/histidine kinase"/>
    <property type="match status" value="1"/>
</dbReference>
<dbReference type="InterPro" id="IPR029016">
    <property type="entry name" value="GAF-like_dom_sf"/>
</dbReference>
<dbReference type="SUPFAM" id="SSF47384">
    <property type="entry name" value="Homodimeric domain of signal transducing histidine kinase"/>
    <property type="match status" value="1"/>
</dbReference>
<keyword evidence="4" id="KW-0902">Two-component regulatory system</keyword>
<evidence type="ECO:0000313" key="9">
    <source>
        <dbReference type="Proteomes" id="UP001597393"/>
    </source>
</evidence>
<dbReference type="NCBIfam" id="TIGR00229">
    <property type="entry name" value="sensory_box"/>
    <property type="match status" value="1"/>
</dbReference>
<keyword evidence="8" id="KW-0067">ATP-binding</keyword>
<dbReference type="EMBL" id="JBHUMA010000006">
    <property type="protein sequence ID" value="MFD2598977.1"/>
    <property type="molecule type" value="Genomic_DNA"/>
</dbReference>
<dbReference type="Gene3D" id="1.10.287.130">
    <property type="match status" value="1"/>
</dbReference>
<organism evidence="8 9">
    <name type="scientific">Sphingobacterium corticis</name>
    <dbReference type="NCBI Taxonomy" id="1812823"/>
    <lineage>
        <taxon>Bacteria</taxon>
        <taxon>Pseudomonadati</taxon>
        <taxon>Bacteroidota</taxon>
        <taxon>Sphingobacteriia</taxon>
        <taxon>Sphingobacteriales</taxon>
        <taxon>Sphingobacteriaceae</taxon>
        <taxon>Sphingobacterium</taxon>
    </lineage>
</organism>
<evidence type="ECO:0000259" key="5">
    <source>
        <dbReference type="PROSITE" id="PS50109"/>
    </source>
</evidence>
<dbReference type="PANTHER" id="PTHR45339:SF1">
    <property type="entry name" value="HYBRID SIGNAL TRANSDUCTION HISTIDINE KINASE J"/>
    <property type="match status" value="1"/>
</dbReference>
<dbReference type="InterPro" id="IPR013656">
    <property type="entry name" value="PAS_4"/>
</dbReference>
<dbReference type="Gene3D" id="3.30.565.10">
    <property type="entry name" value="Histidine kinase-like ATPase, C-terminal domain"/>
    <property type="match status" value="1"/>
</dbReference>
<sequence length="783" mass="89447">MNNLNPIPSNELERLRALEEYEILDSLSEEEFDRITELASLICNTPISLITLLDEKRQWFKSKKGLVVTETPREIAFCQYTIMNNEPFEVPDAQLDERFADNILVTQDPHIRFYAGFPLTDPAGLNLGTLCVIDRIPRELTDEQRRSLRLLANGVMTLIVERRQKEQFRNFERLFTLSPDLIGIYKMDTNMIRVNPAYRALTGIKNSLIEGDYWYQSIHRDDQMHVLTAFQACNETKSEAKFTIRVKAADETYRFVEWILSLEHKTNQVFAMGRDVTDSIALKQELERTAQLLEETNEVARIGGWEFDINTAELRWTAVTKKIHAVPADFEPTIENAILFYKEPEVRMRVKEAVDRAIATGEPWSMEVQIVDSNGKEIWVRAIGKAEMCDGNCNRLFGTFQDIDEKKKVQIENANSRAVLQAFVKHAPAAVAMFDRELRYIAVSNEWINEYELQDQQIIGRSHYDVFPFIPPEGRARHERVLNGAVEQNDEDLILLKDSPYHGYTAWEMRPWYKIDGEIGGIMIFTKNVSHQVEQREQLEEAKAIAESASRAKSEFLANMSHELRTPLNGILGFAELALDTDTDESRRQYLELVIKSGYNLLQVINDILDYSKLEGGTIPLQIERTDLQTLVKKSINGIAMEGKQKGISVRVDNYSDIPRYIWTDSMRLRQILNNLLNNAIKFTEAGEVLLSIQLLGKDEESSTLRFSISDTGIGIRPENQQRIFDAFAQEDGSVTRKYGGTGLGLTVSNKLLETMGSALKLKSTVDVGSVFSFDITARTSEY</sequence>
<dbReference type="InterPro" id="IPR036890">
    <property type="entry name" value="HATPase_C_sf"/>
</dbReference>
<dbReference type="Pfam" id="PF00512">
    <property type="entry name" value="HisKA"/>
    <property type="match status" value="1"/>
</dbReference>
<dbReference type="InterPro" id="IPR036097">
    <property type="entry name" value="HisK_dim/P_sf"/>
</dbReference>
<dbReference type="InterPro" id="IPR000014">
    <property type="entry name" value="PAS"/>
</dbReference>
<evidence type="ECO:0000259" key="7">
    <source>
        <dbReference type="PROSITE" id="PS50113"/>
    </source>
</evidence>
<proteinExistence type="predicted"/>
<accession>A0ABW5NIW6</accession>
<evidence type="ECO:0000313" key="8">
    <source>
        <dbReference type="EMBL" id="MFD2598977.1"/>
    </source>
</evidence>
<reference evidence="9" key="1">
    <citation type="journal article" date="2019" name="Int. J. Syst. Evol. Microbiol.">
        <title>The Global Catalogue of Microorganisms (GCM) 10K type strain sequencing project: providing services to taxonomists for standard genome sequencing and annotation.</title>
        <authorList>
            <consortium name="The Broad Institute Genomics Platform"/>
            <consortium name="The Broad Institute Genome Sequencing Center for Infectious Disease"/>
            <person name="Wu L."/>
            <person name="Ma J."/>
        </authorList>
    </citation>
    <scope>NUCLEOTIDE SEQUENCE [LARGE SCALE GENOMIC DNA]</scope>
    <source>
        <strain evidence="9">KCTC 42248</strain>
    </source>
</reference>
<dbReference type="Pfam" id="PF08447">
    <property type="entry name" value="PAS_3"/>
    <property type="match status" value="2"/>
</dbReference>